<comment type="similarity">
    <text evidence="1 2">Belongs to the short-chain dehydrogenases/reductases (SDR) family.</text>
</comment>
<proteinExistence type="inferred from homology"/>
<comment type="caution">
    <text evidence="4">The sequence shown here is derived from an EMBL/GenBank/DDBJ whole genome shotgun (WGS) entry which is preliminary data.</text>
</comment>
<dbReference type="Pfam" id="PF00106">
    <property type="entry name" value="adh_short"/>
    <property type="match status" value="1"/>
</dbReference>
<evidence type="ECO:0000256" key="1">
    <source>
        <dbReference type="ARBA" id="ARBA00006484"/>
    </source>
</evidence>
<dbReference type="InterPro" id="IPR050259">
    <property type="entry name" value="SDR"/>
</dbReference>
<dbReference type="InterPro" id="IPR020904">
    <property type="entry name" value="Sc_DH/Rdtase_CS"/>
</dbReference>
<reference evidence="4 5" key="1">
    <citation type="submission" date="2024-06" db="EMBL/GenBank/DDBJ databases">
        <title>Genomic Encyclopedia of Type Strains, Phase IV (KMG-IV): sequencing the most valuable type-strain genomes for metagenomic binning, comparative biology and taxonomic classification.</title>
        <authorList>
            <person name="Goeker M."/>
        </authorList>
    </citation>
    <scope>NUCLEOTIDE SEQUENCE [LARGE SCALE GENOMIC DNA]</scope>
    <source>
        <strain evidence="4 5">DSM 27865</strain>
    </source>
</reference>
<dbReference type="PANTHER" id="PTHR42879">
    <property type="entry name" value="3-OXOACYL-(ACYL-CARRIER-PROTEIN) REDUCTASE"/>
    <property type="match status" value="1"/>
</dbReference>
<dbReference type="Gene3D" id="3.40.50.720">
    <property type="entry name" value="NAD(P)-binding Rossmann-like Domain"/>
    <property type="match status" value="1"/>
</dbReference>
<organism evidence="4 5">
    <name type="scientific">Aquamicrobium terrae</name>
    <dbReference type="NCBI Taxonomy" id="1324945"/>
    <lineage>
        <taxon>Bacteria</taxon>
        <taxon>Pseudomonadati</taxon>
        <taxon>Pseudomonadota</taxon>
        <taxon>Alphaproteobacteria</taxon>
        <taxon>Hyphomicrobiales</taxon>
        <taxon>Phyllobacteriaceae</taxon>
        <taxon>Aquamicrobium</taxon>
    </lineage>
</organism>
<dbReference type="Proteomes" id="UP001549076">
    <property type="component" value="Unassembled WGS sequence"/>
</dbReference>
<dbReference type="PRINTS" id="PR00080">
    <property type="entry name" value="SDRFAMILY"/>
</dbReference>
<evidence type="ECO:0000256" key="2">
    <source>
        <dbReference type="RuleBase" id="RU000363"/>
    </source>
</evidence>
<dbReference type="SMART" id="SM00822">
    <property type="entry name" value="PKS_KR"/>
    <property type="match status" value="1"/>
</dbReference>
<dbReference type="RefSeq" id="WP_354199570.1">
    <property type="nucleotide sequence ID" value="NZ_JBEPML010000027.1"/>
</dbReference>
<dbReference type="PRINTS" id="PR00081">
    <property type="entry name" value="GDHRDH"/>
</dbReference>
<dbReference type="InterPro" id="IPR036291">
    <property type="entry name" value="NAD(P)-bd_dom_sf"/>
</dbReference>
<feature type="domain" description="Ketoreductase" evidence="3">
    <location>
        <begin position="4"/>
        <end position="184"/>
    </location>
</feature>
<sequence>MSARHAFVTGAGTGIGRAIALALAGRGFAVSLAGRRAGPLREAAGEIEAGGGRALVVDGFDVTDEKAVAAGTAKAAEALGEVAVLVNCAGEAPSAPFEKTDPALWNHVVAVNLTGTYLVTRALLPSLRKVRNARIVNIASTAGMTGYPYVSAYCAAKHGVVGLTRALALELARTGITVNAVCPGFTDTPLLDAAVETIRGKTGRSGDEARATLARANPQGRLVAPQEVADAVLWLAGEGASAITGQAIAVAGGEVMGG</sequence>
<evidence type="ECO:0000313" key="5">
    <source>
        <dbReference type="Proteomes" id="UP001549076"/>
    </source>
</evidence>
<dbReference type="SUPFAM" id="SSF51735">
    <property type="entry name" value="NAD(P)-binding Rossmann-fold domains"/>
    <property type="match status" value="1"/>
</dbReference>
<evidence type="ECO:0000259" key="3">
    <source>
        <dbReference type="SMART" id="SM00822"/>
    </source>
</evidence>
<dbReference type="CDD" id="cd05233">
    <property type="entry name" value="SDR_c"/>
    <property type="match status" value="1"/>
</dbReference>
<name>A0ABV2N784_9HYPH</name>
<dbReference type="InterPro" id="IPR057326">
    <property type="entry name" value="KR_dom"/>
</dbReference>
<protein>
    <submittedName>
        <fullName evidence="4">NAD(P)-dependent dehydrogenase (Short-subunit alcohol dehydrogenase family)</fullName>
    </submittedName>
</protein>
<evidence type="ECO:0000313" key="4">
    <source>
        <dbReference type="EMBL" id="MET3794656.1"/>
    </source>
</evidence>
<dbReference type="PROSITE" id="PS00061">
    <property type="entry name" value="ADH_SHORT"/>
    <property type="match status" value="1"/>
</dbReference>
<dbReference type="PANTHER" id="PTHR42879:SF2">
    <property type="entry name" value="3-OXOACYL-[ACYL-CARRIER-PROTEIN] REDUCTASE FABG"/>
    <property type="match status" value="1"/>
</dbReference>
<dbReference type="InterPro" id="IPR002347">
    <property type="entry name" value="SDR_fam"/>
</dbReference>
<accession>A0ABV2N784</accession>
<gene>
    <name evidence="4" type="ORF">ABID37_004896</name>
</gene>
<keyword evidence="5" id="KW-1185">Reference proteome</keyword>
<dbReference type="EMBL" id="JBEPML010000027">
    <property type="protein sequence ID" value="MET3794656.1"/>
    <property type="molecule type" value="Genomic_DNA"/>
</dbReference>